<feature type="active site" description="Proton donor" evidence="8">
    <location>
        <position position="54"/>
    </location>
</feature>
<keyword evidence="5 8" id="KW-0378">Hydrolase</keyword>
<dbReference type="HAMAP" id="MF_00972">
    <property type="entry name" value="tRNA_aden_deaminase"/>
    <property type="match status" value="1"/>
</dbReference>
<dbReference type="AlphaFoldDB" id="A0A831YDC7"/>
<reference evidence="10" key="1">
    <citation type="journal article" date="2020" name="mSystems">
        <title>Genome- and Community-Level Interaction Insights into Carbon Utilization and Element Cycling Functions of Hydrothermarchaeota in Hydrothermal Sediment.</title>
        <authorList>
            <person name="Zhou Z."/>
            <person name="Liu Y."/>
            <person name="Xu W."/>
            <person name="Pan J."/>
            <person name="Luo Z.H."/>
            <person name="Li M."/>
        </authorList>
    </citation>
    <scope>NUCLEOTIDE SEQUENCE [LARGE SCALE GENOMIC DNA]</scope>
    <source>
        <strain evidence="10">SpSt-1257</strain>
    </source>
</reference>
<dbReference type="PROSITE" id="PS00903">
    <property type="entry name" value="CYT_DCMP_DEAMINASES_1"/>
    <property type="match status" value="1"/>
</dbReference>
<dbReference type="PROSITE" id="PS51747">
    <property type="entry name" value="CYT_DCMP_DEAMINASES_2"/>
    <property type="match status" value="1"/>
</dbReference>
<dbReference type="GO" id="GO:0008270">
    <property type="term" value="F:zinc ion binding"/>
    <property type="evidence" value="ECO:0007669"/>
    <property type="project" value="UniProtKB-UniRule"/>
</dbReference>
<sequence length="153" mass="17501">MLEKKFIDLAIKEAEKALQKGEVPVGSVLVKDGKVIAKSHNQRISKNSALYHAEIVAIEKACKKLKSWRLDDCILYTTLEPCLMCAGAIMQARIKKVVFLAKDEKGGAIVSKYTVFDDKKLPFNVEYQYIHDERAEKLLKEFFKFLRNSKKSF</sequence>
<evidence type="ECO:0000256" key="1">
    <source>
        <dbReference type="ARBA" id="ARBA00010669"/>
    </source>
</evidence>
<dbReference type="Proteomes" id="UP000885621">
    <property type="component" value="Unassembled WGS sequence"/>
</dbReference>
<feature type="binding site" evidence="8">
    <location>
        <position position="85"/>
    </location>
    <ligand>
        <name>Zn(2+)</name>
        <dbReference type="ChEBI" id="CHEBI:29105"/>
        <note>catalytic</note>
    </ligand>
</feature>
<evidence type="ECO:0000256" key="7">
    <source>
        <dbReference type="ARBA" id="ARBA00048045"/>
    </source>
</evidence>
<evidence type="ECO:0000256" key="3">
    <source>
        <dbReference type="ARBA" id="ARBA00022694"/>
    </source>
</evidence>
<comment type="catalytic activity">
    <reaction evidence="7 8">
        <text>adenosine(34) in tRNA + H2O + H(+) = inosine(34) in tRNA + NH4(+)</text>
        <dbReference type="Rhea" id="RHEA:43168"/>
        <dbReference type="Rhea" id="RHEA-COMP:10373"/>
        <dbReference type="Rhea" id="RHEA-COMP:10374"/>
        <dbReference type="ChEBI" id="CHEBI:15377"/>
        <dbReference type="ChEBI" id="CHEBI:15378"/>
        <dbReference type="ChEBI" id="CHEBI:28938"/>
        <dbReference type="ChEBI" id="CHEBI:74411"/>
        <dbReference type="ChEBI" id="CHEBI:82852"/>
        <dbReference type="EC" id="3.5.4.33"/>
    </reaction>
</comment>
<comment type="caution">
    <text evidence="10">The sequence shown here is derived from an EMBL/GenBank/DDBJ whole genome shotgun (WGS) entry which is preliminary data.</text>
</comment>
<protein>
    <recommendedName>
        <fullName evidence="8">tRNA-specific adenosine deaminase</fullName>
        <ecNumber evidence="8">3.5.4.33</ecNumber>
    </recommendedName>
</protein>
<comment type="cofactor">
    <cofactor evidence="8">
        <name>Zn(2+)</name>
        <dbReference type="ChEBI" id="CHEBI:29105"/>
    </cofactor>
    <text evidence="8">Binds 1 zinc ion per subunit.</text>
</comment>
<dbReference type="Gene3D" id="3.40.140.10">
    <property type="entry name" value="Cytidine Deaminase, domain 2"/>
    <property type="match status" value="1"/>
</dbReference>
<comment type="similarity">
    <text evidence="1">Belongs to the cytidine and deoxycytidylate deaminase family. ADAT2 subfamily.</text>
</comment>
<organism evidence="10">
    <name type="scientific">Sulfurihydrogenibium azorense</name>
    <dbReference type="NCBI Taxonomy" id="309806"/>
    <lineage>
        <taxon>Bacteria</taxon>
        <taxon>Pseudomonadati</taxon>
        <taxon>Aquificota</taxon>
        <taxon>Aquificia</taxon>
        <taxon>Aquificales</taxon>
        <taxon>Hydrogenothermaceae</taxon>
        <taxon>Sulfurihydrogenibium</taxon>
    </lineage>
</organism>
<dbReference type="InterPro" id="IPR058535">
    <property type="entry name" value="MafB19-deam"/>
</dbReference>
<dbReference type="PANTHER" id="PTHR11079:SF202">
    <property type="entry name" value="TRNA-SPECIFIC ADENOSINE DEAMINASE"/>
    <property type="match status" value="1"/>
</dbReference>
<keyword evidence="3 8" id="KW-0819">tRNA processing</keyword>
<dbReference type="InterPro" id="IPR016193">
    <property type="entry name" value="Cytidine_deaminase-like"/>
</dbReference>
<feature type="domain" description="CMP/dCMP-type deaminase" evidence="9">
    <location>
        <begin position="1"/>
        <end position="111"/>
    </location>
</feature>
<feature type="binding site" evidence="8">
    <location>
        <position position="82"/>
    </location>
    <ligand>
        <name>Zn(2+)</name>
        <dbReference type="ChEBI" id="CHEBI:29105"/>
        <note>catalytic</note>
    </ligand>
</feature>
<comment type="subunit">
    <text evidence="2 8">Homodimer.</text>
</comment>
<dbReference type="PANTHER" id="PTHR11079">
    <property type="entry name" value="CYTOSINE DEAMINASE FAMILY MEMBER"/>
    <property type="match status" value="1"/>
</dbReference>
<name>A0A831YDC7_9AQUI</name>
<evidence type="ECO:0000256" key="4">
    <source>
        <dbReference type="ARBA" id="ARBA00022723"/>
    </source>
</evidence>
<dbReference type="InterPro" id="IPR002125">
    <property type="entry name" value="CMP_dCMP_dom"/>
</dbReference>
<dbReference type="GO" id="GO:0052717">
    <property type="term" value="F:tRNA-specific adenosine-34 deaminase activity"/>
    <property type="evidence" value="ECO:0007669"/>
    <property type="project" value="UniProtKB-UniRule"/>
</dbReference>
<accession>A0A831YDC7</accession>
<dbReference type="Pfam" id="PF14437">
    <property type="entry name" value="MafB19-deam"/>
    <property type="match status" value="1"/>
</dbReference>
<comment type="function">
    <text evidence="8">Catalyzes the deamination of adenosine to inosine at the wobble position 34 of tRNA(Arg2).</text>
</comment>
<dbReference type="EMBL" id="DSFC01000175">
    <property type="protein sequence ID" value="HEV09369.1"/>
    <property type="molecule type" value="Genomic_DNA"/>
</dbReference>
<keyword evidence="6 8" id="KW-0862">Zinc</keyword>
<dbReference type="InterPro" id="IPR016192">
    <property type="entry name" value="APOBEC/CMP_deaminase_Zn-bd"/>
</dbReference>
<dbReference type="EC" id="3.5.4.33" evidence="8"/>
<gene>
    <name evidence="8" type="primary">tadA</name>
    <name evidence="10" type="ORF">ENO34_03090</name>
</gene>
<evidence type="ECO:0000259" key="9">
    <source>
        <dbReference type="PROSITE" id="PS51747"/>
    </source>
</evidence>
<evidence type="ECO:0000313" key="10">
    <source>
        <dbReference type="EMBL" id="HEV09369.1"/>
    </source>
</evidence>
<keyword evidence="4 8" id="KW-0479">Metal-binding</keyword>
<dbReference type="CDD" id="cd01285">
    <property type="entry name" value="nucleoside_deaminase"/>
    <property type="match status" value="1"/>
</dbReference>
<evidence type="ECO:0000256" key="6">
    <source>
        <dbReference type="ARBA" id="ARBA00022833"/>
    </source>
</evidence>
<evidence type="ECO:0000256" key="8">
    <source>
        <dbReference type="HAMAP-Rule" id="MF_00972"/>
    </source>
</evidence>
<dbReference type="GO" id="GO:0002100">
    <property type="term" value="P:tRNA wobble adenosine to inosine editing"/>
    <property type="evidence" value="ECO:0007669"/>
    <property type="project" value="UniProtKB-UniRule"/>
</dbReference>
<dbReference type="SUPFAM" id="SSF53927">
    <property type="entry name" value="Cytidine deaminase-like"/>
    <property type="match status" value="1"/>
</dbReference>
<evidence type="ECO:0000256" key="2">
    <source>
        <dbReference type="ARBA" id="ARBA00011738"/>
    </source>
</evidence>
<feature type="binding site" evidence="8">
    <location>
        <position position="52"/>
    </location>
    <ligand>
        <name>Zn(2+)</name>
        <dbReference type="ChEBI" id="CHEBI:29105"/>
        <note>catalytic</note>
    </ligand>
</feature>
<dbReference type="InterPro" id="IPR028883">
    <property type="entry name" value="tRNA_aden_deaminase"/>
</dbReference>
<proteinExistence type="inferred from homology"/>
<evidence type="ECO:0000256" key="5">
    <source>
        <dbReference type="ARBA" id="ARBA00022801"/>
    </source>
</evidence>